<comment type="caution">
    <text evidence="4">The sequence shown here is derived from an EMBL/GenBank/DDBJ whole genome shotgun (WGS) entry which is preliminary data.</text>
</comment>
<dbReference type="InterPro" id="IPR036409">
    <property type="entry name" value="Aldolase_II/adducin_N_sf"/>
</dbReference>
<feature type="domain" description="Class II aldolase/adducin N-terminal" evidence="3">
    <location>
        <begin position="28"/>
        <end position="227"/>
    </location>
</feature>
<dbReference type="InterPro" id="IPR001303">
    <property type="entry name" value="Aldolase_II/adducin_N"/>
</dbReference>
<dbReference type="SUPFAM" id="SSF53639">
    <property type="entry name" value="AraD/HMP-PK domain-like"/>
    <property type="match status" value="1"/>
</dbReference>
<dbReference type="EMBL" id="PGTO01000001">
    <property type="protein sequence ID" value="RAU24026.1"/>
    <property type="molecule type" value="Genomic_DNA"/>
</dbReference>
<dbReference type="OrthoDB" id="9774430at2"/>
<evidence type="ECO:0000259" key="3">
    <source>
        <dbReference type="SMART" id="SM01007"/>
    </source>
</evidence>
<dbReference type="Pfam" id="PF00596">
    <property type="entry name" value="Aldolase_II"/>
    <property type="match status" value="1"/>
</dbReference>
<dbReference type="NCBIfam" id="NF006192">
    <property type="entry name" value="PRK08324.1-6"/>
    <property type="match status" value="1"/>
</dbReference>
<dbReference type="SMART" id="SM01007">
    <property type="entry name" value="Aldolase_II"/>
    <property type="match status" value="1"/>
</dbReference>
<organism evidence="4 5">
    <name type="scientific">Paramagnetospirillum kuznetsovii</name>
    <dbReference type="NCBI Taxonomy" id="2053833"/>
    <lineage>
        <taxon>Bacteria</taxon>
        <taxon>Pseudomonadati</taxon>
        <taxon>Pseudomonadota</taxon>
        <taxon>Alphaproteobacteria</taxon>
        <taxon>Rhodospirillales</taxon>
        <taxon>Magnetospirillaceae</taxon>
        <taxon>Paramagnetospirillum</taxon>
    </lineage>
</organism>
<proteinExistence type="inferred from homology"/>
<evidence type="ECO:0000256" key="1">
    <source>
        <dbReference type="ARBA" id="ARBA00006484"/>
    </source>
</evidence>
<reference evidence="4 5" key="1">
    <citation type="submission" date="2017-11" db="EMBL/GenBank/DDBJ databases">
        <title>Draft genome sequence of magnetotactic bacterium Magnetospirillum kuznetsovii LBB-42.</title>
        <authorList>
            <person name="Grouzdev D.S."/>
            <person name="Rysina M.S."/>
            <person name="Baslerov R.V."/>
            <person name="Koziaeva V."/>
        </authorList>
    </citation>
    <scope>NUCLEOTIDE SEQUENCE [LARGE SCALE GENOMIC DNA]</scope>
    <source>
        <strain evidence="4 5">LBB-42</strain>
    </source>
</reference>
<dbReference type="Gene3D" id="3.40.225.10">
    <property type="entry name" value="Class II aldolase/adducin N-terminal domain"/>
    <property type="match status" value="1"/>
</dbReference>
<evidence type="ECO:0000256" key="2">
    <source>
        <dbReference type="ARBA" id="ARBA00023002"/>
    </source>
</evidence>
<sequence length="684" mass="72543">MKSLWSDADAESYVAKYAPQGVNRDLALRVYTTRLLGGDPRLVLHGGGNTSCKTTVDDLLGEAVEVLCVKGSGWDMGDIEPAGLPAVRLAPLLKLRKLEQLSDEDMVDFQRGNLMTSSSPNPSVETLLHAFLPHKFIDHTHSTAVLSLTDQPDGDAICREVFGRKMGYVPYIMPGFALAKKAAEVYEQDPSVEGLILFKHGIFTFAETARDAYERMIAHVTSAEQRLEKGRKTLVAAAGLPKAPAALAEVAPVLRGLLALDRGDGEFKRWVMDFRASPAIRAYVDGAELGRYSQQGVVTPDHTIRTKNWPVVLPAPEAGKIAPWAEAAKTAIANFQAGYHAYFARNNARSASKKTELDPMPRVALVPGLGLFGIGASAKDAAIAADIAVNTVECISDAEAIGSFQPVSEDHLFDLEYWSLEQAKLGKGGEKPLARRIVVVTGGGSGIGAATAKAFAREGAELAVLDRDLAAAQATAKGCGGKALGLACDVTDAQAVRAAFDSVVERFGGVDVVVSNAGAAWQGTVGEVDDAVLRQSFELNFFAHQSVAQNAVRVMAAQGTGGVLLFNASKQAVNPGKNFGPYGLPKAACLFLMKQYALDHGKDGIRSNAVNADRIRSGLLTSDMIASRSAARGLTEKDYMGGNLLGREVTADDVADAFVWLAKASKVTACTITVDGGNIEASLR</sequence>
<name>A0A364P403_9PROT</name>
<dbReference type="PRINTS" id="PR00081">
    <property type="entry name" value="GDHRDH"/>
</dbReference>
<dbReference type="PANTHER" id="PTHR43669">
    <property type="entry name" value="5-KETO-D-GLUCONATE 5-REDUCTASE"/>
    <property type="match status" value="1"/>
</dbReference>
<accession>A0A364P403</accession>
<dbReference type="Gene3D" id="3.40.50.720">
    <property type="entry name" value="NAD(P)-binding Rossmann-like Domain"/>
    <property type="match status" value="1"/>
</dbReference>
<keyword evidence="5" id="KW-1185">Reference proteome</keyword>
<dbReference type="PANTHER" id="PTHR43669:SF3">
    <property type="entry name" value="ALCOHOL DEHYDROGENASE, PUTATIVE (AFU_ORTHOLOGUE AFUA_3G03445)-RELATED"/>
    <property type="match status" value="1"/>
</dbReference>
<gene>
    <name evidence="4" type="ORF">CU669_01925</name>
</gene>
<protein>
    <submittedName>
        <fullName evidence="4">Bifunctional aldolase/short-chain dehydrogenase</fullName>
    </submittedName>
</protein>
<dbReference type="SUPFAM" id="SSF51735">
    <property type="entry name" value="NAD(P)-binding Rossmann-fold domains"/>
    <property type="match status" value="1"/>
</dbReference>
<dbReference type="Proteomes" id="UP000251075">
    <property type="component" value="Unassembled WGS sequence"/>
</dbReference>
<evidence type="ECO:0000313" key="4">
    <source>
        <dbReference type="EMBL" id="RAU24026.1"/>
    </source>
</evidence>
<dbReference type="Pfam" id="PF13561">
    <property type="entry name" value="adh_short_C2"/>
    <property type="match status" value="1"/>
</dbReference>
<evidence type="ECO:0000313" key="5">
    <source>
        <dbReference type="Proteomes" id="UP000251075"/>
    </source>
</evidence>
<dbReference type="InterPro" id="IPR036291">
    <property type="entry name" value="NAD(P)-bd_dom_sf"/>
</dbReference>
<keyword evidence="2" id="KW-0560">Oxidoreductase</keyword>
<dbReference type="InterPro" id="IPR002347">
    <property type="entry name" value="SDR_fam"/>
</dbReference>
<comment type="similarity">
    <text evidence="1">Belongs to the short-chain dehydrogenases/reductases (SDR) family.</text>
</comment>
<dbReference type="GO" id="GO:0016491">
    <property type="term" value="F:oxidoreductase activity"/>
    <property type="evidence" value="ECO:0007669"/>
    <property type="project" value="UniProtKB-KW"/>
</dbReference>
<dbReference type="AlphaFoldDB" id="A0A364P403"/>